<organism evidence="3 4">
    <name type="scientific">Pseudomonas taeanensis MS-3</name>
    <dbReference type="NCBI Taxonomy" id="1395571"/>
    <lineage>
        <taxon>Bacteria</taxon>
        <taxon>Pseudomonadati</taxon>
        <taxon>Pseudomonadota</taxon>
        <taxon>Gammaproteobacteria</taxon>
        <taxon>Pseudomonadales</taxon>
        <taxon>Pseudomonadaceae</taxon>
        <taxon>Pseudomonas</taxon>
    </lineage>
</organism>
<dbReference type="EMBL" id="AWSQ01000001">
    <property type="protein sequence ID" value="KFX71555.1"/>
    <property type="molecule type" value="Genomic_DNA"/>
</dbReference>
<dbReference type="SUPFAM" id="SSF52499">
    <property type="entry name" value="Isochorismatase-like hydrolases"/>
    <property type="match status" value="1"/>
</dbReference>
<dbReference type="InterPro" id="IPR036380">
    <property type="entry name" value="Isochorismatase-like_sf"/>
</dbReference>
<name>A0A0A1YNT4_9PSED</name>
<dbReference type="PANTHER" id="PTHR43540">
    <property type="entry name" value="PEROXYUREIDOACRYLATE/UREIDOACRYLATE AMIDOHYDROLASE-RELATED"/>
    <property type="match status" value="1"/>
</dbReference>
<dbReference type="eggNOG" id="COG1335">
    <property type="taxonomic scope" value="Bacteria"/>
</dbReference>
<evidence type="ECO:0000256" key="1">
    <source>
        <dbReference type="ARBA" id="ARBA00022801"/>
    </source>
</evidence>
<comment type="caution">
    <text evidence="3">The sequence shown here is derived from an EMBL/GenBank/DDBJ whole genome shotgun (WGS) entry which is preliminary data.</text>
</comment>
<reference evidence="3 4" key="1">
    <citation type="journal article" date="2014" name="Genome Announc.">
        <title>Draft Genome Sequence of Petroleum Oil-Degrading Marine Bacterium Pseudomonas taeanensis Strain MS-3, Isolated from a Crude Oil-Contaminated Seashore.</title>
        <authorList>
            <person name="Lee S.Y."/>
            <person name="Kim S.H."/>
            <person name="Lee D.G."/>
            <person name="Shin S."/>
            <person name="Yun S.H."/>
            <person name="Choi C.W."/>
            <person name="Chung Y.H."/>
            <person name="Choi J.S."/>
            <person name="Kahng H.Y."/>
            <person name="Kim S.I."/>
        </authorList>
    </citation>
    <scope>NUCLEOTIDE SEQUENCE [LARGE SCALE GENOMIC DNA]</scope>
    <source>
        <strain evidence="3 4">MS-3</strain>
    </source>
</reference>
<dbReference type="AlphaFoldDB" id="A0A0A1YNT4"/>
<sequence length="224" mass="24366">MRTNIAYLIIDMQQEDGFPLHNVETVIDNSAALIAAARAAGIPLIYTRHVNNADASNLPPGEPLNSSGRPASYCAGTRQVEILPRLAPQAGDRLIDKPRYSAFHATELDAQLKQLGVDRLMVSGVLTDVCVLSTVLDAFALGYRVDLIVDACTSTTSAAHYSSLLIMANWVYAIELFSCQQYLRALRGEAFCSCKPTVPDLFAHQTDMLAQAIARLEASLEPQE</sequence>
<dbReference type="Pfam" id="PF00857">
    <property type="entry name" value="Isochorismatase"/>
    <property type="match status" value="1"/>
</dbReference>
<dbReference type="InterPro" id="IPR000868">
    <property type="entry name" value="Isochorismatase-like_dom"/>
</dbReference>
<proteinExistence type="predicted"/>
<keyword evidence="1" id="KW-0378">Hydrolase</keyword>
<keyword evidence="4" id="KW-1185">Reference proteome</keyword>
<dbReference type="PANTHER" id="PTHR43540:SF6">
    <property type="entry name" value="ISOCHORISMATASE-LIKE DOMAIN-CONTAINING PROTEIN"/>
    <property type="match status" value="1"/>
</dbReference>
<dbReference type="Proteomes" id="UP000030063">
    <property type="component" value="Unassembled WGS sequence"/>
</dbReference>
<feature type="domain" description="Isochorismatase-like" evidence="2">
    <location>
        <begin position="6"/>
        <end position="168"/>
    </location>
</feature>
<dbReference type="OrthoDB" id="9807387at2"/>
<gene>
    <name evidence="3" type="ORF">TMS3_0106410</name>
</gene>
<evidence type="ECO:0000313" key="4">
    <source>
        <dbReference type="Proteomes" id="UP000030063"/>
    </source>
</evidence>
<dbReference type="STRING" id="1395571.TMS3_0106410"/>
<evidence type="ECO:0000313" key="3">
    <source>
        <dbReference type="EMBL" id="KFX71555.1"/>
    </source>
</evidence>
<dbReference type="RefSeq" id="WP_025164400.1">
    <property type="nucleotide sequence ID" value="NZ_AWSQ01000001.1"/>
</dbReference>
<dbReference type="CDD" id="cd00431">
    <property type="entry name" value="cysteine_hydrolases"/>
    <property type="match status" value="1"/>
</dbReference>
<protein>
    <submittedName>
        <fullName evidence="3">Isochorismatase</fullName>
    </submittedName>
</protein>
<accession>A0A0A1YNT4</accession>
<dbReference type="GO" id="GO:0016787">
    <property type="term" value="F:hydrolase activity"/>
    <property type="evidence" value="ECO:0007669"/>
    <property type="project" value="UniProtKB-KW"/>
</dbReference>
<dbReference type="InterPro" id="IPR050272">
    <property type="entry name" value="Isochorismatase-like_hydrls"/>
</dbReference>
<evidence type="ECO:0000259" key="2">
    <source>
        <dbReference type="Pfam" id="PF00857"/>
    </source>
</evidence>
<dbReference type="Gene3D" id="3.40.50.850">
    <property type="entry name" value="Isochorismatase-like"/>
    <property type="match status" value="1"/>
</dbReference>